<dbReference type="HOGENOM" id="CLU_071559_0_0_11"/>
<accession>D2B8P1</accession>
<feature type="domain" description="Ferric siderophore reductase C-terminal" evidence="1">
    <location>
        <begin position="207"/>
        <end position="225"/>
    </location>
</feature>
<dbReference type="Pfam" id="PF11575">
    <property type="entry name" value="FhuF_C"/>
    <property type="match status" value="1"/>
</dbReference>
<dbReference type="GO" id="GO:0051537">
    <property type="term" value="F:2 iron, 2 sulfur cluster binding"/>
    <property type="evidence" value="ECO:0007669"/>
    <property type="project" value="InterPro"/>
</dbReference>
<gene>
    <name evidence="2" type="ordered locus">Sros_5061</name>
</gene>
<name>D2B8P1_STRRD</name>
<dbReference type="eggNOG" id="COG4114">
    <property type="taxonomic scope" value="Bacteria"/>
</dbReference>
<reference evidence="2 3" key="1">
    <citation type="journal article" date="2010" name="Stand. Genomic Sci.">
        <title>Complete genome sequence of Streptosporangium roseum type strain (NI 9100).</title>
        <authorList>
            <person name="Nolan M."/>
            <person name="Sikorski J."/>
            <person name="Jando M."/>
            <person name="Lucas S."/>
            <person name="Lapidus A."/>
            <person name="Glavina Del Rio T."/>
            <person name="Chen F."/>
            <person name="Tice H."/>
            <person name="Pitluck S."/>
            <person name="Cheng J.F."/>
            <person name="Chertkov O."/>
            <person name="Sims D."/>
            <person name="Meincke L."/>
            <person name="Brettin T."/>
            <person name="Han C."/>
            <person name="Detter J.C."/>
            <person name="Bruce D."/>
            <person name="Goodwin L."/>
            <person name="Land M."/>
            <person name="Hauser L."/>
            <person name="Chang Y.J."/>
            <person name="Jeffries C.D."/>
            <person name="Ivanova N."/>
            <person name="Mavromatis K."/>
            <person name="Mikhailova N."/>
            <person name="Chen A."/>
            <person name="Palaniappan K."/>
            <person name="Chain P."/>
            <person name="Rohde M."/>
            <person name="Goker M."/>
            <person name="Bristow J."/>
            <person name="Eisen J.A."/>
            <person name="Markowitz V."/>
            <person name="Hugenholtz P."/>
            <person name="Kyrpides N.C."/>
            <person name="Klenk H.P."/>
        </authorList>
    </citation>
    <scope>NUCLEOTIDE SEQUENCE [LARGE SCALE GENOMIC DNA]</scope>
    <source>
        <strain evidence="3">ATCC 12428 / DSM 43021 / JCM 3005 / NI 9100</strain>
    </source>
</reference>
<dbReference type="InterPro" id="IPR024726">
    <property type="entry name" value="FhuF_C"/>
</dbReference>
<evidence type="ECO:0000313" key="3">
    <source>
        <dbReference type="Proteomes" id="UP000002029"/>
    </source>
</evidence>
<dbReference type="RefSeq" id="WP_012891588.1">
    <property type="nucleotide sequence ID" value="NC_013595.1"/>
</dbReference>
<keyword evidence="3" id="KW-1185">Reference proteome</keyword>
<dbReference type="AlphaFoldDB" id="D2B8P1"/>
<dbReference type="OrthoDB" id="3290158at2"/>
<sequence length="232" mass="24599">MIRPRPAPPEAVAAALADIAALGPFFAIAAGEADGVWRPVVDAYAEGFPHLVAGRVARYGTPEHRVAASVVQLGHAARLWSVVLGCVVAHGVVPDLGDLQQQVDGPALRLPAARGWYAPEGEDLVQVVYRLVMDEHLAALAAGLRVKVASGLLRGNAGSALAEAARAILRARPDLRKPLTRLVDRLLDTGGLRGTGEFTGPDLAFRRRSCCLYYRVPAGEKCGDCSLEQTSR</sequence>
<proteinExistence type="predicted"/>
<protein>
    <recommendedName>
        <fullName evidence="1">Ferric siderophore reductase C-terminal domain-containing protein</fullName>
    </recommendedName>
</protein>
<dbReference type="EMBL" id="CP001814">
    <property type="protein sequence ID" value="ACZ87851.1"/>
    <property type="molecule type" value="Genomic_DNA"/>
</dbReference>
<organism evidence="2 3">
    <name type="scientific">Streptosporangium roseum (strain ATCC 12428 / DSM 43021 / JCM 3005 / KCTC 9067 / NCIMB 10171 / NRRL 2505 / NI 9100)</name>
    <dbReference type="NCBI Taxonomy" id="479432"/>
    <lineage>
        <taxon>Bacteria</taxon>
        <taxon>Bacillati</taxon>
        <taxon>Actinomycetota</taxon>
        <taxon>Actinomycetes</taxon>
        <taxon>Streptosporangiales</taxon>
        <taxon>Streptosporangiaceae</taxon>
        <taxon>Streptosporangium</taxon>
    </lineage>
</organism>
<dbReference type="KEGG" id="sro:Sros_5061"/>
<evidence type="ECO:0000313" key="2">
    <source>
        <dbReference type="EMBL" id="ACZ87851.1"/>
    </source>
</evidence>
<dbReference type="Proteomes" id="UP000002029">
    <property type="component" value="Chromosome"/>
</dbReference>
<evidence type="ECO:0000259" key="1">
    <source>
        <dbReference type="Pfam" id="PF11575"/>
    </source>
</evidence>
<dbReference type="STRING" id="479432.Sros_5061"/>